<dbReference type="Proteomes" id="UP000670527">
    <property type="component" value="Unassembled WGS sequence"/>
</dbReference>
<comment type="caution">
    <text evidence="1">The sequence shown here is derived from an EMBL/GenBank/DDBJ whole genome shotgun (WGS) entry which is preliminary data.</text>
</comment>
<organism evidence="1 2">
    <name type="scientific">Hymenobacter defluvii</name>
    <dbReference type="NCBI Taxonomy" id="2054411"/>
    <lineage>
        <taxon>Bacteria</taxon>
        <taxon>Pseudomonadati</taxon>
        <taxon>Bacteroidota</taxon>
        <taxon>Cytophagia</taxon>
        <taxon>Cytophagales</taxon>
        <taxon>Hymenobacteraceae</taxon>
        <taxon>Hymenobacter</taxon>
    </lineage>
</organism>
<keyword evidence="2" id="KW-1185">Reference proteome</keyword>
<accession>A0ABS3TFD9</accession>
<proteinExistence type="predicted"/>
<gene>
    <name evidence="1" type="ORF">J4D97_17095</name>
</gene>
<dbReference type="EMBL" id="JAGETX010000011">
    <property type="protein sequence ID" value="MBO3272373.1"/>
    <property type="molecule type" value="Genomic_DNA"/>
</dbReference>
<protein>
    <submittedName>
        <fullName evidence="1">Uncharacterized protein</fullName>
    </submittedName>
</protein>
<evidence type="ECO:0000313" key="2">
    <source>
        <dbReference type="Proteomes" id="UP000670527"/>
    </source>
</evidence>
<sequence>MAQALFLSPAEISYALRRCQHSRLLDEGRHVQRRSLVEFLVHGLPYVFPANPGFQARGIVTGPSVPLLQEQFGQGITYVWPASEGHQWGAAITPLYAGVPAAAQADGALHELLALVDTIRLGRPREVKLAGELLRQRLLSISQVAHES</sequence>
<evidence type="ECO:0000313" key="1">
    <source>
        <dbReference type="EMBL" id="MBO3272373.1"/>
    </source>
</evidence>
<dbReference type="RefSeq" id="WP_208308636.1">
    <property type="nucleotide sequence ID" value="NZ_JAGETX010000011.1"/>
</dbReference>
<reference evidence="1 2" key="1">
    <citation type="submission" date="2021-03" db="EMBL/GenBank/DDBJ databases">
        <authorList>
            <person name="Kim M.K."/>
        </authorList>
    </citation>
    <scope>NUCLEOTIDE SEQUENCE [LARGE SCALE GENOMIC DNA]</scope>
    <source>
        <strain evidence="1 2">BT507</strain>
    </source>
</reference>
<name>A0ABS3TFD9_9BACT</name>